<reference evidence="2" key="1">
    <citation type="journal article" date="2022" name="Microorganisms">
        <title>Antibiotic Susceptibility, Resistance Gene Determinants and Corresponding Genomic Regions in Lactobacillus amylovorus Isolates Derived from Wild Boars and Domestic Pigs.</title>
        <authorList>
            <person name="Moravkova M."/>
            <person name="Kostovova I."/>
            <person name="Kavanova K."/>
            <person name="Pechar R."/>
            <person name="Stanek S."/>
            <person name="Brychta A."/>
            <person name="Zeman M."/>
            <person name="Kubasova T."/>
        </authorList>
    </citation>
    <scope>NUCLEOTIDE SEQUENCE</scope>
    <source>
        <strain evidence="2">M490A</strain>
    </source>
</reference>
<evidence type="ECO:0000313" key="3">
    <source>
        <dbReference type="Proteomes" id="UP001141981"/>
    </source>
</evidence>
<dbReference type="Pfam" id="PF08532">
    <property type="entry name" value="Glyco_hydro_42M"/>
    <property type="match status" value="1"/>
</dbReference>
<proteinExistence type="predicted"/>
<feature type="domain" description="Beta-galactosidase trimerisation" evidence="1">
    <location>
        <begin position="9"/>
        <end position="67"/>
    </location>
</feature>
<gene>
    <name evidence="2" type="ORF">ODU72_10350</name>
</gene>
<accession>A0A9X3W6P3</accession>
<dbReference type="EMBL" id="JAOTGY010000037">
    <property type="protein sequence ID" value="MDB6259018.1"/>
    <property type="molecule type" value="Genomic_DNA"/>
</dbReference>
<evidence type="ECO:0000259" key="1">
    <source>
        <dbReference type="Pfam" id="PF08532"/>
    </source>
</evidence>
<dbReference type="RefSeq" id="WP_271868362.1">
    <property type="nucleotide sequence ID" value="NZ_JAOTGX010000034.1"/>
</dbReference>
<protein>
    <submittedName>
        <fullName evidence="2">Beta-galactosidase trimerization domain-containing protein</fullName>
    </submittedName>
</protein>
<dbReference type="SUPFAM" id="SSF52317">
    <property type="entry name" value="Class I glutamine amidotransferase-like"/>
    <property type="match status" value="1"/>
</dbReference>
<name>A0A9X3W6P3_LACAM</name>
<dbReference type="InterPro" id="IPR029062">
    <property type="entry name" value="Class_I_gatase-like"/>
</dbReference>
<dbReference type="Proteomes" id="UP001141981">
    <property type="component" value="Unassembled WGS sequence"/>
</dbReference>
<dbReference type="GO" id="GO:0004565">
    <property type="term" value="F:beta-galactosidase activity"/>
    <property type="evidence" value="ECO:0007669"/>
    <property type="project" value="InterPro"/>
</dbReference>
<dbReference type="GO" id="GO:0005975">
    <property type="term" value="P:carbohydrate metabolic process"/>
    <property type="evidence" value="ECO:0007669"/>
    <property type="project" value="InterPro"/>
</dbReference>
<comment type="caution">
    <text evidence="2">The sequence shown here is derived from an EMBL/GenBank/DDBJ whole genome shotgun (WGS) entry which is preliminary data.</text>
</comment>
<sequence length="69" mass="8111">MNVENGGIYQYRSIFTEFYEAITRRGISAEVIQSNEDFNKYDCVLAPFIRYVSDELLEKFRSFVNNGKN</sequence>
<evidence type="ECO:0000313" key="2">
    <source>
        <dbReference type="EMBL" id="MDB6259018.1"/>
    </source>
</evidence>
<dbReference type="InterPro" id="IPR013738">
    <property type="entry name" value="Beta_galactosidase_Trimer"/>
</dbReference>
<dbReference type="CDD" id="cd03143">
    <property type="entry name" value="A4_beta-galactosidase_middle_domain"/>
    <property type="match status" value="1"/>
</dbReference>
<reference evidence="2" key="2">
    <citation type="submission" date="2022-10" db="EMBL/GenBank/DDBJ databases">
        <authorList>
            <person name="Kostovova I."/>
            <person name="Moravkova M."/>
            <person name="Pechar R."/>
        </authorList>
    </citation>
    <scope>NUCLEOTIDE SEQUENCE</scope>
    <source>
        <strain evidence="2">M490A</strain>
    </source>
</reference>
<dbReference type="Gene3D" id="3.40.50.880">
    <property type="match status" value="1"/>
</dbReference>
<organism evidence="2 3">
    <name type="scientific">Lactobacillus amylovorus</name>
    <dbReference type="NCBI Taxonomy" id="1604"/>
    <lineage>
        <taxon>Bacteria</taxon>
        <taxon>Bacillati</taxon>
        <taxon>Bacillota</taxon>
        <taxon>Bacilli</taxon>
        <taxon>Lactobacillales</taxon>
        <taxon>Lactobacillaceae</taxon>
        <taxon>Lactobacillus</taxon>
    </lineage>
</organism>
<dbReference type="AlphaFoldDB" id="A0A9X3W6P3"/>